<accession>M0MYI9</accession>
<evidence type="ECO:0000256" key="1">
    <source>
        <dbReference type="ARBA" id="ARBA00008520"/>
    </source>
</evidence>
<evidence type="ECO:0000256" key="4">
    <source>
        <dbReference type="SAM" id="MobiDB-lite"/>
    </source>
</evidence>
<dbReference type="GO" id="GO:0055052">
    <property type="term" value="C:ATP-binding cassette (ABC) transporter complex, substrate-binding subunit-containing"/>
    <property type="evidence" value="ECO:0007669"/>
    <property type="project" value="TreeGrafter"/>
</dbReference>
<dbReference type="Gene3D" id="3.40.190.10">
    <property type="entry name" value="Periplasmic binding protein-like II"/>
    <property type="match status" value="2"/>
</dbReference>
<dbReference type="AlphaFoldDB" id="M0MYI9"/>
<name>M0MYI9_9EURY</name>
<reference evidence="5 6" key="1">
    <citation type="journal article" date="2014" name="PLoS Genet.">
        <title>Phylogenetically driven sequencing of extremely halophilic archaea reveals strategies for static and dynamic osmo-response.</title>
        <authorList>
            <person name="Becker E.A."/>
            <person name="Seitzer P.M."/>
            <person name="Tritt A."/>
            <person name="Larsen D."/>
            <person name="Krusor M."/>
            <person name="Yao A.I."/>
            <person name="Wu D."/>
            <person name="Madern D."/>
            <person name="Eisen J.A."/>
            <person name="Darling A.E."/>
            <person name="Facciotti M.T."/>
        </authorList>
    </citation>
    <scope>NUCLEOTIDE SEQUENCE [LARGE SCALE GENOMIC DNA]</scope>
    <source>
        <strain evidence="5 6">DSM 8989</strain>
    </source>
</reference>
<feature type="region of interest" description="Disordered" evidence="4">
    <location>
        <begin position="29"/>
        <end position="87"/>
    </location>
</feature>
<dbReference type="EMBL" id="AOME01000070">
    <property type="protein sequence ID" value="EMA50666.1"/>
    <property type="molecule type" value="Genomic_DNA"/>
</dbReference>
<evidence type="ECO:0000313" key="5">
    <source>
        <dbReference type="EMBL" id="EMA50666.1"/>
    </source>
</evidence>
<proteinExistence type="inferred from homology"/>
<dbReference type="InterPro" id="IPR006059">
    <property type="entry name" value="SBP"/>
</dbReference>
<dbReference type="Proteomes" id="UP000011625">
    <property type="component" value="Unassembled WGS sequence"/>
</dbReference>
<dbReference type="STRING" id="1227456.C450_13347"/>
<dbReference type="SUPFAM" id="SSF53850">
    <property type="entry name" value="Periplasmic binding protein-like II"/>
    <property type="match status" value="1"/>
</dbReference>
<dbReference type="GO" id="GO:1901982">
    <property type="term" value="F:maltose binding"/>
    <property type="evidence" value="ECO:0007669"/>
    <property type="project" value="TreeGrafter"/>
</dbReference>
<dbReference type="Pfam" id="PF13416">
    <property type="entry name" value="SBP_bac_8"/>
    <property type="match status" value="1"/>
</dbReference>
<evidence type="ECO:0000256" key="2">
    <source>
        <dbReference type="ARBA" id="ARBA00022448"/>
    </source>
</evidence>
<keyword evidence="3" id="KW-0732">Signal</keyword>
<dbReference type="PATRIC" id="fig|1227456.3.peg.2701"/>
<keyword evidence="6" id="KW-1185">Reference proteome</keyword>
<comment type="similarity">
    <text evidence="1">Belongs to the bacterial solute-binding protein 1 family.</text>
</comment>
<evidence type="ECO:0000256" key="3">
    <source>
        <dbReference type="ARBA" id="ARBA00022729"/>
    </source>
</evidence>
<dbReference type="PANTHER" id="PTHR30061">
    <property type="entry name" value="MALTOSE-BINDING PERIPLASMIC PROTEIN"/>
    <property type="match status" value="1"/>
</dbReference>
<dbReference type="GO" id="GO:0042956">
    <property type="term" value="P:maltodextrin transmembrane transport"/>
    <property type="evidence" value="ECO:0007669"/>
    <property type="project" value="TreeGrafter"/>
</dbReference>
<sequence>MMKDSDPGQSRRSYLKRAALASTVGMAGLAGCTGGGGGDDNGSGGNGSGGGNASSGSGSSGNGSGGNGSSSNGSSSGGSSGSLTVLHGWTGGDGATALENLVEGFEEANPDVSANFQAIGGGGNTNLDTTISNRAQNENLPTSWADWPGLNLVPFTEAGLLADVGENVWTDDLRNNYSQEAKTYSQVGEEAGSIGSGPYVAVPIGSHRMNDLFYNVSVVEEAGVDPTSFSEPADLLAAMKTVEEETDAVGMAQGLQAPFTTLQLWEVVMQGQAGYQPFMDYINGEGDEQAVRSAFEMVNNYFDHINQNASSVGFTQANQLIMNGEAAFMHQGNWVAGAYRNQEGFEYESDWNNVSFPGTDDMYGLHLDSFPMAASAGDSGAAQAWLSYVGTPDAQVRFNQFKGSIPPRTDVPTDEFDPYLTQTIEDYNNVSNKPPTIAHGLAVLPDVHSEIDGVITDSFLGSGDLDAATQGMLDAVSGSN</sequence>
<keyword evidence="2" id="KW-0813">Transport</keyword>
<dbReference type="PROSITE" id="PS51257">
    <property type="entry name" value="PROKAR_LIPOPROTEIN"/>
    <property type="match status" value="1"/>
</dbReference>
<dbReference type="RefSeq" id="WP_005044117.1">
    <property type="nucleotide sequence ID" value="NZ_AOME01000070.1"/>
</dbReference>
<feature type="compositionally biased region" description="Gly residues" evidence="4">
    <location>
        <begin position="31"/>
        <end position="68"/>
    </location>
</feature>
<dbReference type="GO" id="GO:0015768">
    <property type="term" value="P:maltose transport"/>
    <property type="evidence" value="ECO:0007669"/>
    <property type="project" value="TreeGrafter"/>
</dbReference>
<dbReference type="PANTHER" id="PTHR30061:SF50">
    <property type="entry name" value="MALTOSE_MALTODEXTRIN-BINDING PERIPLASMIC PROTEIN"/>
    <property type="match status" value="1"/>
</dbReference>
<evidence type="ECO:0000313" key="6">
    <source>
        <dbReference type="Proteomes" id="UP000011625"/>
    </source>
</evidence>
<gene>
    <name evidence="5" type="ORF">C450_13347</name>
</gene>
<comment type="caution">
    <text evidence="5">The sequence shown here is derived from an EMBL/GenBank/DDBJ whole genome shotgun (WGS) entry which is preliminary data.</text>
</comment>
<protein>
    <submittedName>
        <fullName evidence="5">ABC transporter substrate-binding protein</fullName>
    </submittedName>
</protein>
<organism evidence="5 6">
    <name type="scientific">Halococcus salifodinae DSM 8989</name>
    <dbReference type="NCBI Taxonomy" id="1227456"/>
    <lineage>
        <taxon>Archaea</taxon>
        <taxon>Methanobacteriati</taxon>
        <taxon>Methanobacteriota</taxon>
        <taxon>Stenosarchaea group</taxon>
        <taxon>Halobacteria</taxon>
        <taxon>Halobacteriales</taxon>
        <taxon>Halococcaceae</taxon>
        <taxon>Halococcus</taxon>
    </lineage>
</organism>